<organism evidence="2 3">
    <name type="scientific">Fasciolopsis buskii</name>
    <dbReference type="NCBI Taxonomy" id="27845"/>
    <lineage>
        <taxon>Eukaryota</taxon>
        <taxon>Metazoa</taxon>
        <taxon>Spiralia</taxon>
        <taxon>Lophotrochozoa</taxon>
        <taxon>Platyhelminthes</taxon>
        <taxon>Trematoda</taxon>
        <taxon>Digenea</taxon>
        <taxon>Plagiorchiida</taxon>
        <taxon>Echinostomata</taxon>
        <taxon>Echinostomatoidea</taxon>
        <taxon>Fasciolidae</taxon>
        <taxon>Fasciolopsis</taxon>
    </lineage>
</organism>
<evidence type="ECO:0000313" key="3">
    <source>
        <dbReference type="Proteomes" id="UP000728185"/>
    </source>
</evidence>
<sequence>MNLPYISDNRIPLTTRKFADTGVESFVAARRREPDGKFHRLNQLLSSLLGAQSNISHGRGRPRCIYLLAHQSALLDLLEGFLAASSWRSYPRVRLPCSEDLQGARSAFLIDRINRWPCGCCSPMIVLLHSRSSPGFLSGLRAGPDIGVIVCDMDWRADTSDALRFLFHSWALNGLVDMPRSNTYTGVSRPVLRIYRLVSNMPANSLSASTSMEECLSRGVACRLLPRAVFHAHSLNNEGASLSLARVQPNVVNELLSCSPSFRSDESQNITVKAISKVIDIEKDLSCLIKPEAPSYSSSSSVASSFSMNASGPQRGSRSRVCDDEPSGFREREPLSEELLNSAFELFEDSSDVLAWSLALTESNLHNEEFTDEHPPVSGMEFDRQSLSPEEFDDFGYCLMDIHADQTHSEIILPDPQSLEQQLGYSGFDKWEVAHYEVREYLSSLEDQMSSDSSALLTYNSFQTELPAKFEGAPEELFGFTAPTPAQLFVWEPFMSADSTKVLRFQSKIDSHLSMVELEAVGLDHKTCHGFPIDFDEIDWGYESEPMTEEELPPITLPIVTPMSSTCNSLSAVGMPLKRSESNVSSSASAVSQVDKVEDVVSFSPSKARTPSTGPSLKRRKLFGGSGSRRGATPEQLPPSPSLLDEHVQIHNQGEDSDVSMAPSPCSLSSSRGVTGAREVAASVAGSGISYGPGFSNSGPFSGIVSNNYNASGTVLTTGHAQSNNGATSRLHIPRATYNKEVGSARNNRLRRSNAGSTASSSVAAVAAMAAGSQIGKSLSYQLQTTAAASIDPFPNSATLARYAHTSPGRSLHHSVSAASPLSSRFGVSQTTTGQPSGQGNSTQSVSGGQLHVGKPLEWLPYEEAALYMCITKIQDLLFDANNSLSTVCPNFRLAEFFMNNYVPVRSYRGARQCLLMHSRMLSVVAAATAALSNGTFIFPQSASAVDLFTSDDGGLSGPSLVHGTTAPHGPTGRKVKNKLKSAAAAAAGIAGTISQSGPLSTGATPSYLCGGVADSANALSRYRAYLAYQCLPSCGVSVGASVAEISNNLLSDSSASAPGQLNQLLANLRASDDSQARIVRKAVLDSLSPVHSMSSSQSYRSTATRRPLSGNLSSSSHLVSLGSTYSTGSGIYSSGSSTSGTIYGHHHGSSGSLPVVPLSHVGHAPTAPALLTHHRHHRHQTVHDQTSSSACESNLPPCSLTHTGPIIQKNPTHIAALQEHNINPDTLITPAMVIKNKEEREARLRAEAFSASQLNSMPIASVCTSGNVSATSTPTSIYHSSQSNIHASDATQSGQLSLQLDPGGSGIVATLPMNLSGSHMSFAHANSQRGTSVMLPIRGGFGTHSLASASTVISFAHVGGSQSQHQRIPGCTSSSSSLNSGHQTKQSQQLLAPSLGRLTHFSGSGAIDLMGTGPGTNPTASSGGISATGPDSDGLGVGTAITVPGSASVAVESGPSSVVLPSSWRTSTVSRGFGVQNSRISSLPCNQAPSSTTIPVTGAYLTTQVNKSSVPTSYFLQQRPQFLSTNPSSLPTRNILTTHSGPTGNSTMVLGGNYGSSITSLPHILRPRGT</sequence>
<accession>A0A8E0RTN6</accession>
<feature type="region of interest" description="Disordered" evidence="1">
    <location>
        <begin position="1407"/>
        <end position="1440"/>
    </location>
</feature>
<feature type="compositionally biased region" description="Polar residues" evidence="1">
    <location>
        <begin position="1416"/>
        <end position="1426"/>
    </location>
</feature>
<evidence type="ECO:0000313" key="2">
    <source>
        <dbReference type="EMBL" id="KAA0188940.1"/>
    </source>
</evidence>
<dbReference type="Proteomes" id="UP000728185">
    <property type="component" value="Unassembled WGS sequence"/>
</dbReference>
<feature type="compositionally biased region" description="Polar residues" evidence="1">
    <location>
        <begin position="825"/>
        <end position="848"/>
    </location>
</feature>
<evidence type="ECO:0000256" key="1">
    <source>
        <dbReference type="SAM" id="MobiDB-lite"/>
    </source>
</evidence>
<dbReference type="OrthoDB" id="372624at2759"/>
<dbReference type="EMBL" id="LUCM01008108">
    <property type="protein sequence ID" value="KAA0188940.1"/>
    <property type="molecule type" value="Genomic_DNA"/>
</dbReference>
<feature type="compositionally biased region" description="Low complexity" evidence="1">
    <location>
        <begin position="293"/>
        <end position="311"/>
    </location>
</feature>
<feature type="region of interest" description="Disordered" evidence="1">
    <location>
        <begin position="602"/>
        <end position="641"/>
    </location>
</feature>
<keyword evidence="3" id="KW-1185">Reference proteome</keyword>
<protein>
    <submittedName>
        <fullName evidence="2">Uncharacterized protein</fullName>
    </submittedName>
</protein>
<name>A0A8E0RTN6_9TREM</name>
<feature type="region of interest" description="Disordered" evidence="1">
    <location>
        <begin position="1092"/>
        <end position="1116"/>
    </location>
</feature>
<feature type="non-terminal residue" evidence="2">
    <location>
        <position position="1"/>
    </location>
</feature>
<feature type="compositionally biased region" description="Basic and acidic residues" evidence="1">
    <location>
        <begin position="320"/>
        <end position="331"/>
    </location>
</feature>
<feature type="region of interest" description="Disordered" evidence="1">
    <location>
        <begin position="293"/>
        <end position="331"/>
    </location>
</feature>
<feature type="compositionally biased region" description="Polar residues" evidence="1">
    <location>
        <begin position="1092"/>
        <end position="1105"/>
    </location>
</feature>
<reference evidence="2" key="1">
    <citation type="submission" date="2019-05" db="EMBL/GenBank/DDBJ databases">
        <title>Annotation for the trematode Fasciolopsis buski.</title>
        <authorList>
            <person name="Choi Y.-J."/>
        </authorList>
    </citation>
    <scope>NUCLEOTIDE SEQUENCE</scope>
    <source>
        <strain evidence="2">HT</strain>
        <tissue evidence="2">Whole worm</tissue>
    </source>
</reference>
<feature type="region of interest" description="Disordered" evidence="1">
    <location>
        <begin position="1363"/>
        <end position="1390"/>
    </location>
</feature>
<feature type="compositionally biased region" description="Polar residues" evidence="1">
    <location>
        <begin position="1379"/>
        <end position="1390"/>
    </location>
</feature>
<feature type="compositionally biased region" description="Polar residues" evidence="1">
    <location>
        <begin position="603"/>
        <end position="615"/>
    </location>
</feature>
<feature type="region of interest" description="Disordered" evidence="1">
    <location>
        <begin position="825"/>
        <end position="850"/>
    </location>
</feature>
<proteinExistence type="predicted"/>
<gene>
    <name evidence="2" type="ORF">FBUS_10113</name>
</gene>
<comment type="caution">
    <text evidence="2">The sequence shown here is derived from an EMBL/GenBank/DDBJ whole genome shotgun (WGS) entry which is preliminary data.</text>
</comment>